<evidence type="ECO:0000313" key="6">
    <source>
        <dbReference type="Proteomes" id="UP000054558"/>
    </source>
</evidence>
<keyword evidence="4" id="KW-1133">Transmembrane helix</keyword>
<comment type="similarity">
    <text evidence="1">Belongs to the glycosyltransferase 2 family.</text>
</comment>
<reference evidence="5 6" key="1">
    <citation type="journal article" date="2014" name="Nat. Commun.">
        <title>Klebsormidium flaccidum genome reveals primary factors for plant terrestrial adaptation.</title>
        <authorList>
            <person name="Hori K."/>
            <person name="Maruyama F."/>
            <person name="Fujisawa T."/>
            <person name="Togashi T."/>
            <person name="Yamamoto N."/>
            <person name="Seo M."/>
            <person name="Sato S."/>
            <person name="Yamada T."/>
            <person name="Mori H."/>
            <person name="Tajima N."/>
            <person name="Moriyama T."/>
            <person name="Ikeuchi M."/>
            <person name="Watanabe M."/>
            <person name="Wada H."/>
            <person name="Kobayashi K."/>
            <person name="Saito M."/>
            <person name="Masuda T."/>
            <person name="Sasaki-Sekimoto Y."/>
            <person name="Mashiguchi K."/>
            <person name="Awai K."/>
            <person name="Shimojima M."/>
            <person name="Masuda S."/>
            <person name="Iwai M."/>
            <person name="Nobusawa T."/>
            <person name="Narise T."/>
            <person name="Kondo S."/>
            <person name="Saito H."/>
            <person name="Sato R."/>
            <person name="Murakawa M."/>
            <person name="Ihara Y."/>
            <person name="Oshima-Yamada Y."/>
            <person name="Ohtaka K."/>
            <person name="Satoh M."/>
            <person name="Sonobe K."/>
            <person name="Ishii M."/>
            <person name="Ohtani R."/>
            <person name="Kanamori-Sato M."/>
            <person name="Honoki R."/>
            <person name="Miyazaki D."/>
            <person name="Mochizuki H."/>
            <person name="Umetsu J."/>
            <person name="Higashi K."/>
            <person name="Shibata D."/>
            <person name="Kamiya Y."/>
            <person name="Sato N."/>
            <person name="Nakamura Y."/>
            <person name="Tabata S."/>
            <person name="Ida S."/>
            <person name="Kurokawa K."/>
            <person name="Ohta H."/>
        </authorList>
    </citation>
    <scope>NUCLEOTIDE SEQUENCE [LARGE SCALE GENOMIC DNA]</scope>
    <source>
        <strain evidence="5 6">NIES-2285</strain>
    </source>
</reference>
<keyword evidence="4" id="KW-0812">Transmembrane</keyword>
<keyword evidence="2" id="KW-0328">Glycosyltransferase</keyword>
<keyword evidence="4" id="KW-0472">Membrane</keyword>
<dbReference type="InterPro" id="IPR029044">
    <property type="entry name" value="Nucleotide-diphossugar_trans"/>
</dbReference>
<sequence length="490" mass="54065">MKRRVKIMANGGKERWLDSLSLNVLRSDCFRVMGFLSGSLRSGSAGHNPGVLRQSPVLFLSVITTAIVVYFSIWDAAFGVGAPDLARTVSGGVGSQPLDVGATMEAWRNGSLSGRQLHIELGLTDAVIPAIYNCFNEPYPLLDRSEGQPCFYLRTPIPVIGTNTVNNPAMLRRLVLSIDVPVQVIVIVVNTIPGEDGKQDELDMMAIIDELQELIGRSFFKVVRSGCNRGCAGGWNTIIHSTLDSPWWLIVNDDAAFVPGALRTLYDYVSSNPDVAFYKLTTYQVFLITKRAVTEVGVFDENIWPAYGEDCDYDLRLQLSGVMVASRPPEFSNIHGDPESGASSSLINTRGGGHSGYGQRSKCSHSNNRIYYQKKWNLSVPGCGRQLEGMFRTPHGNPSRSLASWTFDRELRARSQTCWAPTNRIDNWLREDAASYYAKVTLPGDQPASNWERNLITLQAEESESETVSELLSSGVKDGTRCVSPFAEMM</sequence>
<dbReference type="EMBL" id="DF237079">
    <property type="protein sequence ID" value="GAQ82940.1"/>
    <property type="molecule type" value="Genomic_DNA"/>
</dbReference>
<organism evidence="5 6">
    <name type="scientific">Klebsormidium nitens</name>
    <name type="common">Green alga</name>
    <name type="synonym">Ulothrix nitens</name>
    <dbReference type="NCBI Taxonomy" id="105231"/>
    <lineage>
        <taxon>Eukaryota</taxon>
        <taxon>Viridiplantae</taxon>
        <taxon>Streptophyta</taxon>
        <taxon>Klebsormidiophyceae</taxon>
        <taxon>Klebsormidiales</taxon>
        <taxon>Klebsormidiaceae</taxon>
        <taxon>Klebsormidium</taxon>
    </lineage>
</organism>
<protein>
    <submittedName>
        <fullName evidence="5">Uncharacterized protein</fullName>
    </submittedName>
</protein>
<name>A0A1Y1HWB5_KLENI</name>
<evidence type="ECO:0000313" key="5">
    <source>
        <dbReference type="EMBL" id="GAQ82940.1"/>
    </source>
</evidence>
<keyword evidence="3" id="KW-0808">Transferase</keyword>
<dbReference type="Gene3D" id="3.90.550.10">
    <property type="entry name" value="Spore Coat Polysaccharide Biosynthesis Protein SpsA, Chain A"/>
    <property type="match status" value="1"/>
</dbReference>
<evidence type="ECO:0000256" key="2">
    <source>
        <dbReference type="ARBA" id="ARBA00022676"/>
    </source>
</evidence>
<evidence type="ECO:0000256" key="3">
    <source>
        <dbReference type="ARBA" id="ARBA00022679"/>
    </source>
</evidence>
<dbReference type="PANTHER" id="PTHR43179:SF12">
    <property type="entry name" value="GALACTOFURANOSYLTRANSFERASE GLFT2"/>
    <property type="match status" value="1"/>
</dbReference>
<evidence type="ECO:0000256" key="1">
    <source>
        <dbReference type="ARBA" id="ARBA00006739"/>
    </source>
</evidence>
<proteinExistence type="inferred from homology"/>
<dbReference type="PANTHER" id="PTHR43179">
    <property type="entry name" value="RHAMNOSYLTRANSFERASE WBBL"/>
    <property type="match status" value="1"/>
</dbReference>
<dbReference type="Proteomes" id="UP000054558">
    <property type="component" value="Unassembled WGS sequence"/>
</dbReference>
<dbReference type="AlphaFoldDB" id="A0A1Y1HWB5"/>
<gene>
    <name evidence="5" type="ORF">KFL_001300030</name>
</gene>
<accession>A0A1Y1HWB5</accession>
<dbReference type="OrthoDB" id="10267535at2759"/>
<keyword evidence="6" id="KW-1185">Reference proteome</keyword>
<dbReference type="GO" id="GO:0016757">
    <property type="term" value="F:glycosyltransferase activity"/>
    <property type="evidence" value="ECO:0007669"/>
    <property type="project" value="UniProtKB-KW"/>
</dbReference>
<feature type="transmembrane region" description="Helical" evidence="4">
    <location>
        <begin position="57"/>
        <end position="74"/>
    </location>
</feature>
<dbReference type="SUPFAM" id="SSF53448">
    <property type="entry name" value="Nucleotide-diphospho-sugar transferases"/>
    <property type="match status" value="1"/>
</dbReference>
<evidence type="ECO:0000256" key="4">
    <source>
        <dbReference type="SAM" id="Phobius"/>
    </source>
</evidence>